<dbReference type="SMART" id="SM00822">
    <property type="entry name" value="PKS_KR"/>
    <property type="match status" value="1"/>
</dbReference>
<dbReference type="Pfam" id="PF08240">
    <property type="entry name" value="ADH_N"/>
    <property type="match status" value="1"/>
</dbReference>
<dbReference type="Gene3D" id="3.40.366.10">
    <property type="entry name" value="Malonyl-Coenzyme A Acyl Carrier Protein, domain 2"/>
    <property type="match status" value="1"/>
</dbReference>
<dbReference type="InterPro" id="IPR016039">
    <property type="entry name" value="Thiolase-like"/>
</dbReference>
<organism evidence="13 14">
    <name type="scientific">Colletotrichum tanaceti</name>
    <dbReference type="NCBI Taxonomy" id="1306861"/>
    <lineage>
        <taxon>Eukaryota</taxon>
        <taxon>Fungi</taxon>
        <taxon>Dikarya</taxon>
        <taxon>Ascomycota</taxon>
        <taxon>Pezizomycotina</taxon>
        <taxon>Sordariomycetes</taxon>
        <taxon>Hypocreomycetidae</taxon>
        <taxon>Glomerellales</taxon>
        <taxon>Glomerellaceae</taxon>
        <taxon>Colletotrichum</taxon>
        <taxon>Colletotrichum destructivum species complex</taxon>
    </lineage>
</organism>
<dbReference type="GO" id="GO:1901336">
    <property type="term" value="P:lactone biosynthetic process"/>
    <property type="evidence" value="ECO:0007669"/>
    <property type="project" value="UniProtKB-ARBA"/>
</dbReference>
<dbReference type="GO" id="GO:0006633">
    <property type="term" value="P:fatty acid biosynthetic process"/>
    <property type="evidence" value="ECO:0007669"/>
    <property type="project" value="TreeGrafter"/>
</dbReference>
<dbReference type="SMART" id="SM00826">
    <property type="entry name" value="PKS_DH"/>
    <property type="match status" value="1"/>
</dbReference>
<dbReference type="Pfam" id="PF00698">
    <property type="entry name" value="Acyl_transf_1"/>
    <property type="match status" value="1"/>
</dbReference>
<keyword evidence="14" id="KW-1185">Reference proteome</keyword>
<dbReference type="EMBL" id="PJEX01000026">
    <property type="protein sequence ID" value="TKW58344.1"/>
    <property type="molecule type" value="Genomic_DNA"/>
</dbReference>
<evidence type="ECO:0000256" key="4">
    <source>
        <dbReference type="ARBA" id="ARBA00022857"/>
    </source>
</evidence>
<dbReference type="PROSITE" id="PS52004">
    <property type="entry name" value="KS3_2"/>
    <property type="match status" value="1"/>
</dbReference>
<dbReference type="InterPro" id="IPR011032">
    <property type="entry name" value="GroES-like_sf"/>
</dbReference>
<dbReference type="GO" id="GO:0008270">
    <property type="term" value="F:zinc ion binding"/>
    <property type="evidence" value="ECO:0007669"/>
    <property type="project" value="InterPro"/>
</dbReference>
<dbReference type="PANTHER" id="PTHR43775">
    <property type="entry name" value="FATTY ACID SYNTHASE"/>
    <property type="match status" value="1"/>
</dbReference>
<dbReference type="GO" id="GO:0016491">
    <property type="term" value="F:oxidoreductase activity"/>
    <property type="evidence" value="ECO:0007669"/>
    <property type="project" value="UniProtKB-KW"/>
</dbReference>
<evidence type="ECO:0000256" key="5">
    <source>
        <dbReference type="ARBA" id="ARBA00023002"/>
    </source>
</evidence>
<dbReference type="Gene3D" id="3.40.50.720">
    <property type="entry name" value="NAD(P)-binding Rossmann-like Domain"/>
    <property type="match status" value="1"/>
</dbReference>
<evidence type="ECO:0000313" key="14">
    <source>
        <dbReference type="Proteomes" id="UP000310108"/>
    </source>
</evidence>
<dbReference type="InterPro" id="IPR036291">
    <property type="entry name" value="NAD(P)-bd_dom_sf"/>
</dbReference>
<dbReference type="InterPro" id="IPR029063">
    <property type="entry name" value="SAM-dependent_MTases_sf"/>
</dbReference>
<dbReference type="PROSITE" id="PS01162">
    <property type="entry name" value="QOR_ZETA_CRYSTAL"/>
    <property type="match status" value="1"/>
</dbReference>
<feature type="region of interest" description="N-terminal hotdog fold" evidence="8">
    <location>
        <begin position="1062"/>
        <end position="1204"/>
    </location>
</feature>
<dbReference type="SUPFAM" id="SSF53901">
    <property type="entry name" value="Thiolase-like"/>
    <property type="match status" value="1"/>
</dbReference>
<dbReference type="STRING" id="1306861.A0A4U6XR90"/>
<dbReference type="CDD" id="cd00833">
    <property type="entry name" value="PKS"/>
    <property type="match status" value="1"/>
</dbReference>
<dbReference type="SUPFAM" id="SSF52151">
    <property type="entry name" value="FabD/lysophospholipase-like"/>
    <property type="match status" value="1"/>
</dbReference>
<dbReference type="Pfam" id="PF00109">
    <property type="entry name" value="ketoacyl-synt"/>
    <property type="match status" value="1"/>
</dbReference>
<dbReference type="GO" id="GO:0031177">
    <property type="term" value="F:phosphopantetheine binding"/>
    <property type="evidence" value="ECO:0007669"/>
    <property type="project" value="InterPro"/>
</dbReference>
<dbReference type="Pfam" id="PF13602">
    <property type="entry name" value="ADH_zinc_N_2"/>
    <property type="match status" value="1"/>
</dbReference>
<dbReference type="InterPro" id="IPR014043">
    <property type="entry name" value="Acyl_transferase_dom"/>
</dbReference>
<dbReference type="InterPro" id="IPR014030">
    <property type="entry name" value="Ketoacyl_synth_N"/>
</dbReference>
<accession>A0A4U6XR90</accession>
<sequence length="2793" mass="301206">MPRKDYSQHYFFVILLPQEHLLLQTIIMGSTIHVPGLDEDIAIIGMACRFPGDATSPSRLWDLLMAGRSAWSEVPETRWNQDAHYHPSQERAGSNTVKGGHFLRDGEQNGKRFDAAFFNMTRKETETMDLQQRIVLENVYEAMESAGLRLEDMKGSRTSVFAGVFTDDVRSILQEDPDLSLKYKPIGTSAAMVAARVSWFYDLRGASFTLDTACSSSIVALHTGAQDLRAGLSDMSIITGVNIIESPEFMFRASGLGMVSPDGKCFSLDARANGYGRGEGVGTLILQPVRAAIRDGNPIRAVLRGTGVNSDGRGTGGITLPNRDAQERLIRDVYARNNLDPDHTGFIEGHFTGTPAGDPIEAGAIAAVFRRGGPRRPAADDKRPPPALYVGAVKANIGHVEAASGMAQVIKAVLVLENGVIPPNVNFETINPRIPVDKWGLKLPLVPTPFEAGPSGVRRASINSFGFGGTNAHVVLDDAKSYLDRLGLGGREDLHVTKPSPRALESEDKNKDKDKSSPRQAVDASRHKIFLLSANDQDGISRVAASLAEHLQKKKKKKQAGPESDGITAQTVDDDEDDESDAHYLSNLATTLSERRSRLAWRLAVTADSTASLVAALTDPAIGTGAVRPGKAGTGTPAAAAFIFTGQGAQWFAMGRELLAYPVFRASVAAADDFIAGTLGAGFGVLEELARRSAETTRVDRPLYSQTLCAVLQVALVDLLASWDLAPRRVVGHSSGEIGAAYAAGALDRESAWKVAYYRGVVSAKPEAEGSGARIGAMAAVGCTADEVAPLIARVHEELGGCGGELVIACYNSPRSLTVSGDEAMVDALVEAASSRKLFARKLRVAKAYHSRHMVPVSDEYRTLMGPLRARTRGESGAGAANGSTRSDDVPVIVFSSVTGGLIDASEMTTADYWVRNLVSPVRFSQALVALCTSNVAKKQLKVGGGAELPVSHLVEVGPHGALQSAARDAVLDDPNHKALRYVSVLTRGKNACATTLNAVGALAAAGLSIDLAKVNDNDNSNNNNKTLVDLPPYPFHHAKETYSWLESRTSRAWRFRKHARHDVLGAPVRDWDPDAPRWRNHLRVSEVPWLRDHRVTDGIVVAGVTYLVMAIEAVRQLHGDKGEDAPPLLGFNLRHVSITRALQVDEDDEHEHTETMFSMKRVAESRRSDSSLWWEWKVTSFSAHDNTWLEHSRGQIAAETAAETATGVVDGGREETERRRRYAELLDAATRACTAPETELLPSKYAELERIGLGFGPVFRNIAGLSSDAKSNDNTTTTTSGQVLATVRIPDVAAAMPAHALAASVIHPPVLDSVLQCFIFALQASAKDKRLTDPMMPVAMRSVWVSADIEAQPGAELTVHASARHVGHRSAEADITAWSTDPAAVEKPVRVVMRGIEAVPLQQQEHGTTAGGSGSGGREICFNLDWMPDLDILEANGETEACMRRALQPPETLQLEEERAARQLRDVQLACAIFITEAVKELEARPLLADVEAALPQHMTKYLAWLRLVADDYRNNKVLAQDSSWPAVVDDAAARHRFLAEYEASGHPEAVMICRMGRNIAPVLRGQVDGLHLLFGMDDMLERVYRVALGTQEIHALMGAYARMLSHKRGADLRVLEIGAGTGGTTTSILEALCPTGTRVIGDARLLKYTYTDVSPGFFDTAAAKFGKWVAGGVVEFKTLDIDRDVEEQGFDPASYDLVVAANCLHATSDITKTMARVNGLLKPGGKLLLQETTEPQCLESPLVFGMLAGWWAATEDFRPWGPLLDGRGWERVLRDAGFSETVLELKDWPRDELHVQSMVVATRPAAAVAGEEEDTTRVSGSKQQQQQQQLLDEDDVIRRVFVVAAHTTPEDVALAESVASAVSEVATKLPVSVVRFADLAQHKLANTCCIVAMETTAPFLASSSSSSSLGEAEFALLRHLLTTAGGLLWLTLDPRENPHMALIPGLLRTVRWERDLDGSDLLLLHLPSSADASLVASNVVKIFKHHFGSPNVLSPDRHADYLVEPVVVGCGGLQHAGFVQTARLVAAPPVNDFIAQRTTVLQPQLQALGASPQRSLKLHTSGPGNLDKLHFVDWPGAQQPLGADEVQVDVRAAGLNFRDVMVAMGELANNNILGYEAAGVVTHVGAGVTDVDVGDRVIVVWNGANNCLQTRTRVPRDLLAKMPDGMSFEEAAGIPVVFVTAYFCLYEAARLRPGETVLVHAAAGGTGQAVIQLAKHLGAEVYATVSSLDKKKLLMDEYGLAEDHIFSSRDLSFADGIMRMTDGRGVDVVVNSLSGEALRASFDCLAVFGRFVEMGKRDIMANGKIDMLPFGRCATFTAVDLAQIVTLARPLASRIIRSVMDLHAAGTLHACRPLNVHTFGELEDAFRLLQQGKHTGKVVLAAHPEDLVKVVPEPPAPTRLRPDATYLLPGGAGGLGRSIAKWMAAPAQGAKNLVFLSRGGGGADAAATTRDLLSELAVAGVRATVLKCDVADEAQLVAALAELPRLGFPRVAGVIQAAMQLRDSAFEFMSHAQWHECLRPKVQGTWNLHKHLPADMDFFVMLGSVAGLVGNRGQSNYAAGNTFQDALAIHRRARGLPATCIDLCNVMSVGFVAENQETLNKNPLFFFAHDGIREDEFLALVEFHLDAERATRRGQPQIAVGLAPLSVFKERGLPEPTFIKSPLFRQLRSASDESATAARDDAAAYQNGGVSVRHALKFAESPEAAAEVVCVALVKRISRTMRIPEPDIDVGKPIHVYGVDSLVAMEIRNYLASECGSAVSVLDIMSNKTIEVLSGDIVKGSKLVQSKRGPE</sequence>
<dbReference type="InterPro" id="IPR020841">
    <property type="entry name" value="PKS_Beta-ketoAc_synthase_dom"/>
</dbReference>
<dbReference type="InterPro" id="IPR050091">
    <property type="entry name" value="PKS_NRPS_Biosynth_Enz"/>
</dbReference>
<dbReference type="Pfam" id="PF08242">
    <property type="entry name" value="Methyltransf_12"/>
    <property type="match status" value="1"/>
</dbReference>
<dbReference type="InterPro" id="IPR016036">
    <property type="entry name" value="Malonyl_transacylase_ACP-bd"/>
</dbReference>
<feature type="region of interest" description="Disordered" evidence="9">
    <location>
        <begin position="491"/>
        <end position="523"/>
    </location>
</feature>
<dbReference type="Gene3D" id="3.90.180.10">
    <property type="entry name" value="Medium-chain alcohol dehydrogenases, catalytic domain"/>
    <property type="match status" value="1"/>
</dbReference>
<evidence type="ECO:0000256" key="6">
    <source>
        <dbReference type="ARBA" id="ARBA00023268"/>
    </source>
</evidence>
<dbReference type="Gene3D" id="3.30.70.3290">
    <property type="match status" value="1"/>
</dbReference>
<dbReference type="InterPro" id="IPR057326">
    <property type="entry name" value="KR_dom"/>
</dbReference>
<dbReference type="GO" id="GO:0004312">
    <property type="term" value="F:fatty acid synthase activity"/>
    <property type="evidence" value="ECO:0007669"/>
    <property type="project" value="TreeGrafter"/>
</dbReference>
<protein>
    <submittedName>
        <fullName evidence="13">Lovastatin diketide synthase LovF</fullName>
    </submittedName>
</protein>
<evidence type="ECO:0000313" key="13">
    <source>
        <dbReference type="EMBL" id="TKW58344.1"/>
    </source>
</evidence>
<dbReference type="Pfam" id="PF14765">
    <property type="entry name" value="PS-DH"/>
    <property type="match status" value="1"/>
</dbReference>
<dbReference type="Pfam" id="PF21089">
    <property type="entry name" value="PKS_DH_N"/>
    <property type="match status" value="1"/>
</dbReference>
<keyword evidence="5" id="KW-0560">Oxidoreductase</keyword>
<evidence type="ECO:0000256" key="9">
    <source>
        <dbReference type="SAM" id="MobiDB-lite"/>
    </source>
</evidence>
<dbReference type="Gene3D" id="1.10.1200.10">
    <property type="entry name" value="ACP-like"/>
    <property type="match status" value="1"/>
</dbReference>
<dbReference type="InterPro" id="IPR013154">
    <property type="entry name" value="ADH-like_N"/>
</dbReference>
<dbReference type="Pfam" id="PF02801">
    <property type="entry name" value="Ketoacyl-synt_C"/>
    <property type="match status" value="1"/>
</dbReference>
<evidence type="ECO:0000259" key="11">
    <source>
        <dbReference type="PROSITE" id="PS52004"/>
    </source>
</evidence>
<feature type="domain" description="Carrier" evidence="10">
    <location>
        <begin position="2706"/>
        <end position="2783"/>
    </location>
</feature>
<dbReference type="Gene3D" id="3.40.47.10">
    <property type="match status" value="1"/>
</dbReference>
<evidence type="ECO:0000259" key="10">
    <source>
        <dbReference type="PROSITE" id="PS50075"/>
    </source>
</evidence>
<gene>
    <name evidence="13" type="primary">lovF</name>
    <name evidence="13" type="ORF">CTA1_5196</name>
</gene>
<dbReference type="InterPro" id="IPR049552">
    <property type="entry name" value="PKS_DH_N"/>
</dbReference>
<evidence type="ECO:0000259" key="12">
    <source>
        <dbReference type="PROSITE" id="PS52019"/>
    </source>
</evidence>
<dbReference type="InterPro" id="IPR049551">
    <property type="entry name" value="PKS_DH_C"/>
</dbReference>
<name>A0A4U6XR90_9PEZI</name>
<dbReference type="Pfam" id="PF00550">
    <property type="entry name" value="PP-binding"/>
    <property type="match status" value="1"/>
</dbReference>
<dbReference type="SMART" id="SM00827">
    <property type="entry name" value="PKS_AT"/>
    <property type="match status" value="1"/>
</dbReference>
<dbReference type="InterPro" id="IPR036736">
    <property type="entry name" value="ACP-like_sf"/>
</dbReference>
<dbReference type="Gene3D" id="3.40.50.150">
    <property type="entry name" value="Vaccinia Virus protein VP39"/>
    <property type="match status" value="1"/>
</dbReference>
<dbReference type="InterPro" id="IPR009081">
    <property type="entry name" value="PP-bd_ACP"/>
</dbReference>
<feature type="active site" description="Proton acceptor; for dehydratase activity" evidence="8">
    <location>
        <position position="1094"/>
    </location>
</feature>
<dbReference type="FunFam" id="3.40.50.720:FF:000209">
    <property type="entry name" value="Polyketide synthase Pks12"/>
    <property type="match status" value="1"/>
</dbReference>
<feature type="compositionally biased region" description="Basic and acidic residues" evidence="9">
    <location>
        <begin position="504"/>
        <end position="517"/>
    </location>
</feature>
<evidence type="ECO:0000256" key="1">
    <source>
        <dbReference type="ARBA" id="ARBA00022450"/>
    </source>
</evidence>
<evidence type="ECO:0000256" key="7">
    <source>
        <dbReference type="ARBA" id="ARBA00023315"/>
    </source>
</evidence>
<dbReference type="SUPFAM" id="SSF47336">
    <property type="entry name" value="ACP-like"/>
    <property type="match status" value="1"/>
</dbReference>
<feature type="region of interest" description="Disordered" evidence="9">
    <location>
        <begin position="553"/>
        <end position="579"/>
    </location>
</feature>
<proteinExistence type="predicted"/>
<comment type="caution">
    <text evidence="13">The sequence shown here is derived from an EMBL/GenBank/DDBJ whole genome shotgun (WGS) entry which is preliminary data.</text>
</comment>
<keyword evidence="4" id="KW-0521">NADP</keyword>
<dbReference type="InterPro" id="IPR020843">
    <property type="entry name" value="ER"/>
</dbReference>
<dbReference type="InterPro" id="IPR013217">
    <property type="entry name" value="Methyltransf_12"/>
</dbReference>
<feature type="region of interest" description="C-terminal hotdog fold" evidence="8">
    <location>
        <begin position="1235"/>
        <end position="1408"/>
    </location>
</feature>
<dbReference type="PROSITE" id="PS50075">
    <property type="entry name" value="CARRIER"/>
    <property type="match status" value="1"/>
</dbReference>
<reference evidence="13 14" key="1">
    <citation type="journal article" date="2019" name="PLoS ONE">
        <title>Comparative genome analysis indicates high evolutionary potential of pathogenicity genes in Colletotrichum tanaceti.</title>
        <authorList>
            <person name="Lelwala R.V."/>
            <person name="Korhonen P.K."/>
            <person name="Young N.D."/>
            <person name="Scott J.B."/>
            <person name="Ades P.A."/>
            <person name="Gasser R.B."/>
            <person name="Taylor P.W.J."/>
        </authorList>
    </citation>
    <scope>NUCLEOTIDE SEQUENCE [LARGE SCALE GENOMIC DNA]</scope>
    <source>
        <strain evidence="13">BRIP57314</strain>
    </source>
</reference>
<keyword evidence="1" id="KW-0596">Phosphopantetheine</keyword>
<dbReference type="Pfam" id="PF16197">
    <property type="entry name" value="KAsynt_C_assoc"/>
    <property type="match status" value="1"/>
</dbReference>
<dbReference type="SUPFAM" id="SSF50129">
    <property type="entry name" value="GroES-like"/>
    <property type="match status" value="1"/>
</dbReference>
<dbReference type="InterPro" id="IPR013968">
    <property type="entry name" value="PKS_KR"/>
</dbReference>
<evidence type="ECO:0000256" key="2">
    <source>
        <dbReference type="ARBA" id="ARBA00022553"/>
    </source>
</evidence>
<dbReference type="Proteomes" id="UP000310108">
    <property type="component" value="Unassembled WGS sequence"/>
</dbReference>
<dbReference type="SUPFAM" id="SSF55048">
    <property type="entry name" value="Probable ACP-binding domain of malonyl-CoA ACP transacylase"/>
    <property type="match status" value="1"/>
</dbReference>
<dbReference type="InterPro" id="IPR016035">
    <property type="entry name" value="Acyl_Trfase/lysoPLipase"/>
</dbReference>
<dbReference type="SMART" id="SM00829">
    <property type="entry name" value="PKS_ER"/>
    <property type="match status" value="1"/>
</dbReference>
<dbReference type="SMART" id="SM00825">
    <property type="entry name" value="PKS_KS"/>
    <property type="match status" value="1"/>
</dbReference>
<dbReference type="InterPro" id="IPR002364">
    <property type="entry name" value="Quin_OxRdtase/zeta-crystal_CS"/>
</dbReference>
<evidence type="ECO:0000256" key="3">
    <source>
        <dbReference type="ARBA" id="ARBA00022679"/>
    </source>
</evidence>
<evidence type="ECO:0000256" key="8">
    <source>
        <dbReference type="PROSITE-ProRule" id="PRU01363"/>
    </source>
</evidence>
<dbReference type="SUPFAM" id="SSF53335">
    <property type="entry name" value="S-adenosyl-L-methionine-dependent methyltransferases"/>
    <property type="match status" value="1"/>
</dbReference>
<feature type="domain" description="PKS/mFAS DH" evidence="12">
    <location>
        <begin position="1062"/>
        <end position="1408"/>
    </location>
</feature>
<dbReference type="InterPro" id="IPR049900">
    <property type="entry name" value="PKS_mFAS_DH"/>
</dbReference>
<dbReference type="InterPro" id="IPR014031">
    <property type="entry name" value="Ketoacyl_synth_C"/>
</dbReference>
<dbReference type="GO" id="GO:0044550">
    <property type="term" value="P:secondary metabolite biosynthetic process"/>
    <property type="evidence" value="ECO:0007669"/>
    <property type="project" value="UniProtKB-ARBA"/>
</dbReference>
<dbReference type="Gene3D" id="3.10.129.110">
    <property type="entry name" value="Polyketide synthase dehydratase"/>
    <property type="match status" value="1"/>
</dbReference>
<dbReference type="InterPro" id="IPR001227">
    <property type="entry name" value="Ac_transferase_dom_sf"/>
</dbReference>
<feature type="active site" description="Proton donor; for dehydratase activity" evidence="8">
    <location>
        <position position="1313"/>
    </location>
</feature>
<feature type="domain" description="Ketosynthase family 3 (KS3)" evidence="11">
    <location>
        <begin position="38"/>
        <end position="478"/>
    </location>
</feature>
<dbReference type="InterPro" id="IPR042104">
    <property type="entry name" value="PKS_dehydratase_sf"/>
</dbReference>
<keyword evidence="7" id="KW-0012">Acyltransferase</keyword>
<dbReference type="CDD" id="cd05195">
    <property type="entry name" value="enoyl_red"/>
    <property type="match status" value="1"/>
</dbReference>
<dbReference type="InterPro" id="IPR020807">
    <property type="entry name" value="PKS_DH"/>
</dbReference>
<dbReference type="Pfam" id="PF08659">
    <property type="entry name" value="KR"/>
    <property type="match status" value="1"/>
</dbReference>
<dbReference type="PANTHER" id="PTHR43775:SF29">
    <property type="entry name" value="ASPERFURANONE POLYKETIDE SYNTHASE AFOG-RELATED"/>
    <property type="match status" value="1"/>
</dbReference>
<dbReference type="InterPro" id="IPR020806">
    <property type="entry name" value="PKS_PP-bd"/>
</dbReference>
<dbReference type="SMART" id="SM00823">
    <property type="entry name" value="PKS_PP"/>
    <property type="match status" value="1"/>
</dbReference>
<dbReference type="SUPFAM" id="SSF51735">
    <property type="entry name" value="NAD(P)-binding Rossmann-fold domains"/>
    <property type="match status" value="2"/>
</dbReference>
<keyword evidence="3" id="KW-0808">Transferase</keyword>
<keyword evidence="2" id="KW-0597">Phosphoprotein</keyword>
<dbReference type="InterPro" id="IPR032821">
    <property type="entry name" value="PKS_assoc"/>
</dbReference>
<keyword evidence="6" id="KW-0511">Multifunctional enzyme</keyword>
<dbReference type="PROSITE" id="PS52019">
    <property type="entry name" value="PKS_MFAS_DH"/>
    <property type="match status" value="1"/>
</dbReference>